<evidence type="ECO:0000259" key="20">
    <source>
        <dbReference type="Pfam" id="PF00391"/>
    </source>
</evidence>
<evidence type="ECO:0000256" key="5">
    <source>
        <dbReference type="ARBA" id="ARBA00008663"/>
    </source>
</evidence>
<dbReference type="InterPro" id="IPR015793">
    <property type="entry name" value="Pyrv_Knase_brl"/>
</dbReference>
<dbReference type="InterPro" id="IPR011037">
    <property type="entry name" value="Pyrv_Knase-like_insert_dom_sf"/>
</dbReference>
<evidence type="ECO:0000256" key="7">
    <source>
        <dbReference type="ARBA" id="ARBA00018587"/>
    </source>
</evidence>
<dbReference type="InterPro" id="IPR036637">
    <property type="entry name" value="Phosphohistidine_dom_sf"/>
</dbReference>
<dbReference type="Gene3D" id="2.40.33.10">
    <property type="entry name" value="PK beta-barrel domain-like"/>
    <property type="match status" value="1"/>
</dbReference>
<dbReference type="InterPro" id="IPR036918">
    <property type="entry name" value="Pyrv_Knase_C_sf"/>
</dbReference>
<evidence type="ECO:0000256" key="3">
    <source>
        <dbReference type="ARBA" id="ARBA00004997"/>
    </source>
</evidence>
<dbReference type="FunFam" id="3.20.20.60:FF:000001">
    <property type="entry name" value="Pyruvate kinase"/>
    <property type="match status" value="1"/>
</dbReference>
<organism evidence="22 23">
    <name type="scientific">Eubacterium barkeri</name>
    <name type="common">Clostridium barkeri</name>
    <dbReference type="NCBI Taxonomy" id="1528"/>
    <lineage>
        <taxon>Bacteria</taxon>
        <taxon>Bacillati</taxon>
        <taxon>Bacillota</taxon>
        <taxon>Clostridia</taxon>
        <taxon>Eubacteriales</taxon>
        <taxon>Eubacteriaceae</taxon>
        <taxon>Eubacterium</taxon>
    </lineage>
</organism>
<dbReference type="Pfam" id="PF02887">
    <property type="entry name" value="PK_C"/>
    <property type="match status" value="1"/>
</dbReference>
<keyword evidence="12" id="KW-0067">ATP-binding</keyword>
<dbReference type="InterPro" id="IPR015806">
    <property type="entry name" value="Pyrv_Knase_insert_dom_sf"/>
</dbReference>
<dbReference type="GO" id="GO:0006950">
    <property type="term" value="P:response to stress"/>
    <property type="evidence" value="ECO:0007669"/>
    <property type="project" value="UniProtKB-ARBA"/>
</dbReference>
<proteinExistence type="inferred from homology"/>
<evidence type="ECO:0000259" key="21">
    <source>
        <dbReference type="Pfam" id="PF02887"/>
    </source>
</evidence>
<gene>
    <name evidence="22" type="ORF">SAMN04488579_10330</name>
</gene>
<evidence type="ECO:0000256" key="11">
    <source>
        <dbReference type="ARBA" id="ARBA00022777"/>
    </source>
</evidence>
<feature type="domain" description="PEP-utilising enzyme mobile" evidence="20">
    <location>
        <begin position="501"/>
        <end position="572"/>
    </location>
</feature>
<comment type="catalytic activity">
    <reaction evidence="18">
        <text>pyruvate + ATP = phosphoenolpyruvate + ADP + H(+)</text>
        <dbReference type="Rhea" id="RHEA:18157"/>
        <dbReference type="ChEBI" id="CHEBI:15361"/>
        <dbReference type="ChEBI" id="CHEBI:15378"/>
        <dbReference type="ChEBI" id="CHEBI:30616"/>
        <dbReference type="ChEBI" id="CHEBI:58702"/>
        <dbReference type="ChEBI" id="CHEBI:456216"/>
        <dbReference type="EC" id="2.7.1.40"/>
    </reaction>
</comment>
<evidence type="ECO:0000256" key="17">
    <source>
        <dbReference type="NCBIfam" id="TIGR01064"/>
    </source>
</evidence>
<dbReference type="Gene3D" id="3.40.1380.20">
    <property type="entry name" value="Pyruvate kinase, C-terminal domain"/>
    <property type="match status" value="1"/>
</dbReference>
<dbReference type="RefSeq" id="WP_090243239.1">
    <property type="nucleotide sequence ID" value="NZ_FNOU01000003.1"/>
</dbReference>
<dbReference type="PROSITE" id="PS00110">
    <property type="entry name" value="PYRUVATE_KINASE"/>
    <property type="match status" value="1"/>
</dbReference>
<dbReference type="Gene3D" id="3.50.30.10">
    <property type="entry name" value="Phosphohistidine domain"/>
    <property type="match status" value="1"/>
</dbReference>
<comment type="cofactor">
    <cofactor evidence="1">
        <name>Mg(2+)</name>
        <dbReference type="ChEBI" id="CHEBI:18420"/>
    </cofactor>
</comment>
<keyword evidence="14" id="KW-0630">Potassium</keyword>
<dbReference type="InterPro" id="IPR008279">
    <property type="entry name" value="PEP-util_enz_mobile_dom"/>
</dbReference>
<dbReference type="NCBIfam" id="NF004978">
    <property type="entry name" value="PRK06354.1"/>
    <property type="match status" value="1"/>
</dbReference>
<dbReference type="Proteomes" id="UP000199652">
    <property type="component" value="Unassembled WGS sequence"/>
</dbReference>
<dbReference type="InterPro" id="IPR015795">
    <property type="entry name" value="Pyrv_Knase_C"/>
</dbReference>
<evidence type="ECO:0000313" key="22">
    <source>
        <dbReference type="EMBL" id="SDX51299.1"/>
    </source>
</evidence>
<keyword evidence="9" id="KW-0479">Metal-binding</keyword>
<dbReference type="PANTHER" id="PTHR11817">
    <property type="entry name" value="PYRUVATE KINASE"/>
    <property type="match status" value="1"/>
</dbReference>
<dbReference type="InterPro" id="IPR040442">
    <property type="entry name" value="Pyrv_kinase-like_dom_sf"/>
</dbReference>
<dbReference type="GO" id="GO:0004743">
    <property type="term" value="F:pyruvate kinase activity"/>
    <property type="evidence" value="ECO:0007669"/>
    <property type="project" value="UniProtKB-UniRule"/>
</dbReference>
<dbReference type="SUPFAM" id="SSF52009">
    <property type="entry name" value="Phosphohistidine domain"/>
    <property type="match status" value="1"/>
</dbReference>
<keyword evidence="11 18" id="KW-0418">Kinase</keyword>
<keyword evidence="15 18" id="KW-0324">Glycolysis</keyword>
<evidence type="ECO:0000256" key="13">
    <source>
        <dbReference type="ARBA" id="ARBA00022842"/>
    </source>
</evidence>
<keyword evidence="8 18" id="KW-0808">Transferase</keyword>
<evidence type="ECO:0000256" key="15">
    <source>
        <dbReference type="ARBA" id="ARBA00023152"/>
    </source>
</evidence>
<dbReference type="GO" id="GO:0030955">
    <property type="term" value="F:potassium ion binding"/>
    <property type="evidence" value="ECO:0007669"/>
    <property type="project" value="UniProtKB-UniRule"/>
</dbReference>
<evidence type="ECO:0000256" key="4">
    <source>
        <dbReference type="ARBA" id="ARBA00006237"/>
    </source>
</evidence>
<dbReference type="SUPFAM" id="SSF52935">
    <property type="entry name" value="PK C-terminal domain-like"/>
    <property type="match status" value="1"/>
</dbReference>
<evidence type="ECO:0000313" key="23">
    <source>
        <dbReference type="Proteomes" id="UP000199652"/>
    </source>
</evidence>
<dbReference type="SUPFAM" id="SSF50800">
    <property type="entry name" value="PK beta-barrel domain-like"/>
    <property type="match status" value="1"/>
</dbReference>
<feature type="domain" description="Pyruvate kinase barrel" evidence="19">
    <location>
        <begin position="4"/>
        <end position="325"/>
    </location>
</feature>
<dbReference type="FunFam" id="2.40.33.10:FF:000001">
    <property type="entry name" value="Pyruvate kinase"/>
    <property type="match status" value="1"/>
</dbReference>
<dbReference type="OrthoDB" id="9812123at2"/>
<dbReference type="GO" id="GO:0000287">
    <property type="term" value="F:magnesium ion binding"/>
    <property type="evidence" value="ECO:0007669"/>
    <property type="project" value="UniProtKB-UniRule"/>
</dbReference>
<protein>
    <recommendedName>
        <fullName evidence="7 17">Pyruvate kinase</fullName>
        <ecNumber evidence="6 17">2.7.1.40</ecNumber>
    </recommendedName>
</protein>
<comment type="pathway">
    <text evidence="3 18">Carbohydrate degradation; glycolysis; pyruvate from D-glyceraldehyde 3-phosphate: step 5/5.</text>
</comment>
<comment type="cofactor">
    <cofactor evidence="2">
        <name>K(+)</name>
        <dbReference type="ChEBI" id="CHEBI:29103"/>
    </cofactor>
</comment>
<dbReference type="NCBIfam" id="NF004491">
    <property type="entry name" value="PRK05826.1"/>
    <property type="match status" value="1"/>
</dbReference>
<comment type="similarity">
    <text evidence="4">In the C-terminal section; belongs to the PEP-utilizing enzyme family.</text>
</comment>
<evidence type="ECO:0000259" key="19">
    <source>
        <dbReference type="Pfam" id="PF00224"/>
    </source>
</evidence>
<keyword evidence="16 22" id="KW-0670">Pyruvate</keyword>
<dbReference type="InterPro" id="IPR001697">
    <property type="entry name" value="Pyr_Knase"/>
</dbReference>
<evidence type="ECO:0000256" key="12">
    <source>
        <dbReference type="ARBA" id="ARBA00022840"/>
    </source>
</evidence>
<keyword evidence="10" id="KW-0547">Nucleotide-binding</keyword>
<dbReference type="STRING" id="1528.SAMN04488579_10330"/>
<dbReference type="PRINTS" id="PR01050">
    <property type="entry name" value="PYRUVTKNASE"/>
</dbReference>
<dbReference type="Pfam" id="PF00391">
    <property type="entry name" value="PEP-utilizers"/>
    <property type="match status" value="1"/>
</dbReference>
<evidence type="ECO:0000256" key="9">
    <source>
        <dbReference type="ARBA" id="ARBA00022723"/>
    </source>
</evidence>
<comment type="similarity">
    <text evidence="5 18">Belongs to the pyruvate kinase family.</text>
</comment>
<evidence type="ECO:0000256" key="2">
    <source>
        <dbReference type="ARBA" id="ARBA00001958"/>
    </source>
</evidence>
<evidence type="ECO:0000256" key="14">
    <source>
        <dbReference type="ARBA" id="ARBA00022958"/>
    </source>
</evidence>
<dbReference type="NCBIfam" id="TIGR01064">
    <property type="entry name" value="pyruv_kin"/>
    <property type="match status" value="1"/>
</dbReference>
<dbReference type="AlphaFoldDB" id="A0A1H3CCT2"/>
<dbReference type="EMBL" id="FNOU01000003">
    <property type="protein sequence ID" value="SDX51299.1"/>
    <property type="molecule type" value="Genomic_DNA"/>
</dbReference>
<dbReference type="Pfam" id="PF00224">
    <property type="entry name" value="PK"/>
    <property type="match status" value="1"/>
</dbReference>
<evidence type="ECO:0000256" key="10">
    <source>
        <dbReference type="ARBA" id="ARBA00022741"/>
    </source>
</evidence>
<dbReference type="EC" id="2.7.1.40" evidence="6 17"/>
<keyword evidence="13 18" id="KW-0460">Magnesium</keyword>
<name>A0A1H3CCT2_EUBBA</name>
<dbReference type="SUPFAM" id="SSF51621">
    <property type="entry name" value="Phosphoenolpyruvate/pyruvate domain"/>
    <property type="match status" value="1"/>
</dbReference>
<sequence length="582" mass="62131">MKLKKTKMVCTLGPASNTQEIMEELIANGMNVARLNFSHGSHEEHAGRIAMLKAAREAQNIPVAIMLDTKGPEIRTGDLKDGKVTLEEGNTIILTTETISGDAKRVSISYAGLPEDLVPGNIILLDDGLIALTVEKIEGTEITCRIDNGGVLGSKKSANVPNVSINLPGLTAKDEGDLLFGIGQGIDFVAASFVRKPQDVIAIRKVLDNNGGGDVQIISKIENREGVEKIDRILAVSDGIMVARGDLGVEIPAEEVPLVQKSIIRKCNLLGKPVITATQMLDSMIRNPRPTRAEVGDVANAVFDGTDAVMLSGETAAGDYPVQTVKTMASIVERIESSDEYRNRRKPDHGELTVTNAVGEAVVQIAANMGAAAIIAASSSGHTPRMLSKYRPECDILGVSNKMSTVRRLCLSWGVFCLYTPEFKDTDSMVMDCVDAAEKMGCVKTGDLVVVAAGVPLGVQGNTNMIKVHTVGNAVMSGVGIGDKPVTGFAKLITSDNTEDFNEGDILVVKSVTPDVFCVLEKAAAIITEETGLESEAAHVSKQYDIPVILDVHKAREVLKHGKIISVDPVNGMVYQGRVRLR</sequence>
<dbReference type="InterPro" id="IPR015813">
    <property type="entry name" value="Pyrv/PenolPyrv_kinase-like_dom"/>
</dbReference>
<dbReference type="GO" id="GO:0016301">
    <property type="term" value="F:kinase activity"/>
    <property type="evidence" value="ECO:0007669"/>
    <property type="project" value="UniProtKB-KW"/>
</dbReference>
<reference evidence="23" key="1">
    <citation type="submission" date="2016-10" db="EMBL/GenBank/DDBJ databases">
        <authorList>
            <person name="Varghese N."/>
            <person name="Submissions S."/>
        </authorList>
    </citation>
    <scope>NUCLEOTIDE SEQUENCE [LARGE SCALE GENOMIC DNA]</scope>
    <source>
        <strain evidence="23">VPI 5359</strain>
    </source>
</reference>
<evidence type="ECO:0000256" key="18">
    <source>
        <dbReference type="RuleBase" id="RU000504"/>
    </source>
</evidence>
<evidence type="ECO:0000256" key="16">
    <source>
        <dbReference type="ARBA" id="ARBA00023317"/>
    </source>
</evidence>
<keyword evidence="23" id="KW-1185">Reference proteome</keyword>
<evidence type="ECO:0000256" key="8">
    <source>
        <dbReference type="ARBA" id="ARBA00022679"/>
    </source>
</evidence>
<evidence type="ECO:0000256" key="1">
    <source>
        <dbReference type="ARBA" id="ARBA00001946"/>
    </source>
</evidence>
<evidence type="ECO:0000256" key="6">
    <source>
        <dbReference type="ARBA" id="ARBA00012142"/>
    </source>
</evidence>
<accession>A0A1H3CCT2</accession>
<dbReference type="UniPathway" id="UPA00109">
    <property type="reaction ID" value="UER00188"/>
</dbReference>
<dbReference type="InterPro" id="IPR018209">
    <property type="entry name" value="Pyrv_Knase_AS"/>
</dbReference>
<feature type="domain" description="Pyruvate kinase C-terminal" evidence="21">
    <location>
        <begin position="357"/>
        <end position="469"/>
    </location>
</feature>
<dbReference type="GO" id="GO:0005524">
    <property type="term" value="F:ATP binding"/>
    <property type="evidence" value="ECO:0007669"/>
    <property type="project" value="UniProtKB-KW"/>
</dbReference>
<dbReference type="Gene3D" id="3.20.20.60">
    <property type="entry name" value="Phosphoenolpyruvate-binding domains"/>
    <property type="match status" value="1"/>
</dbReference>